<dbReference type="InterPro" id="IPR052396">
    <property type="entry name" value="Meiotic_Drive_Suppr_Kinase"/>
</dbReference>
<dbReference type="InterPro" id="IPR008266">
    <property type="entry name" value="Tyr_kinase_AS"/>
</dbReference>
<dbReference type="Pfam" id="PF14223">
    <property type="entry name" value="Retrotran_gag_2"/>
    <property type="match status" value="1"/>
</dbReference>
<feature type="region of interest" description="Disordered" evidence="4">
    <location>
        <begin position="255"/>
        <end position="274"/>
    </location>
</feature>
<reference evidence="6 7" key="1">
    <citation type="journal article" date="2020" name="bioRxiv">
        <title>A chromosome-scale genome assembly for the Fusarium oxysporum strain Fo5176 to establish a model Arabidopsis-fungal pathosystem.</title>
        <authorList>
            <person name="Fokkens L."/>
            <person name="Guo L."/>
            <person name="Dora S."/>
            <person name="Wang B."/>
            <person name="Ye K."/>
            <person name="Sanchez-Rodriguez C."/>
            <person name="Croll D."/>
        </authorList>
    </citation>
    <scope>NUCLEOTIDE SEQUENCE [LARGE SCALE GENOMIC DNA]</scope>
    <source>
        <strain evidence="6 7">Fo5176</strain>
    </source>
</reference>
<dbReference type="Proteomes" id="UP000593570">
    <property type="component" value="Unassembled WGS sequence"/>
</dbReference>
<name>A0A8H6GHT1_FUSOX</name>
<comment type="caution">
    <text evidence="6">The sequence shown here is derived from an EMBL/GenBank/DDBJ whole genome shotgun (WGS) entry which is preliminary data.</text>
</comment>
<accession>A0A8H6GHT1</accession>
<feature type="domain" description="Retrovirus-related Pol polyprotein from transposon TNT 1-94-like beta-barrel" evidence="5">
    <location>
        <begin position="1249"/>
        <end position="1330"/>
    </location>
</feature>
<dbReference type="GO" id="GO:0004674">
    <property type="term" value="F:protein serine/threonine kinase activity"/>
    <property type="evidence" value="ECO:0007669"/>
    <property type="project" value="UniProtKB-EC"/>
</dbReference>
<proteinExistence type="predicted"/>
<dbReference type="Pfam" id="PF22936">
    <property type="entry name" value="Pol_BBD"/>
    <property type="match status" value="1"/>
</dbReference>
<feature type="compositionally biased region" description="Basic and acidic residues" evidence="4">
    <location>
        <begin position="506"/>
        <end position="515"/>
    </location>
</feature>
<evidence type="ECO:0000313" key="7">
    <source>
        <dbReference type="Proteomes" id="UP000593570"/>
    </source>
</evidence>
<dbReference type="EMBL" id="JACDXP010000011">
    <property type="protein sequence ID" value="KAF6517731.1"/>
    <property type="molecule type" value="Genomic_DNA"/>
</dbReference>
<dbReference type="PROSITE" id="PS00109">
    <property type="entry name" value="PROTEIN_KINASE_TYR"/>
    <property type="match status" value="1"/>
</dbReference>
<evidence type="ECO:0000256" key="4">
    <source>
        <dbReference type="SAM" id="MobiDB-lite"/>
    </source>
</evidence>
<dbReference type="SUPFAM" id="SSF56112">
    <property type="entry name" value="Protein kinase-like (PK-like)"/>
    <property type="match status" value="1"/>
</dbReference>
<comment type="catalytic activity">
    <reaction evidence="2">
        <text>L-threonyl-[protein] + ATP = O-phospho-L-threonyl-[protein] + ADP + H(+)</text>
        <dbReference type="Rhea" id="RHEA:46608"/>
        <dbReference type="Rhea" id="RHEA-COMP:11060"/>
        <dbReference type="Rhea" id="RHEA-COMP:11605"/>
        <dbReference type="ChEBI" id="CHEBI:15378"/>
        <dbReference type="ChEBI" id="CHEBI:30013"/>
        <dbReference type="ChEBI" id="CHEBI:30616"/>
        <dbReference type="ChEBI" id="CHEBI:61977"/>
        <dbReference type="ChEBI" id="CHEBI:456216"/>
        <dbReference type="EC" id="2.7.11.1"/>
    </reaction>
</comment>
<evidence type="ECO:0000256" key="2">
    <source>
        <dbReference type="ARBA" id="ARBA00047899"/>
    </source>
</evidence>
<dbReference type="InterPro" id="IPR054722">
    <property type="entry name" value="PolX-like_BBD"/>
</dbReference>
<comment type="catalytic activity">
    <reaction evidence="3">
        <text>L-seryl-[protein] + ATP = O-phospho-L-seryl-[protein] + ADP + H(+)</text>
        <dbReference type="Rhea" id="RHEA:17989"/>
        <dbReference type="Rhea" id="RHEA-COMP:9863"/>
        <dbReference type="Rhea" id="RHEA-COMP:11604"/>
        <dbReference type="ChEBI" id="CHEBI:15378"/>
        <dbReference type="ChEBI" id="CHEBI:29999"/>
        <dbReference type="ChEBI" id="CHEBI:30616"/>
        <dbReference type="ChEBI" id="CHEBI:83421"/>
        <dbReference type="ChEBI" id="CHEBI:456216"/>
        <dbReference type="EC" id="2.7.11.1"/>
    </reaction>
</comment>
<dbReference type="EC" id="2.7.11.1" evidence="1"/>
<protein>
    <recommendedName>
        <fullName evidence="1">non-specific serine/threonine protein kinase</fullName>
        <ecNumber evidence="1">2.7.11.1</ecNumber>
    </recommendedName>
</protein>
<dbReference type="PANTHER" id="PTHR37171">
    <property type="entry name" value="SERINE/THREONINE-PROTEIN KINASE YRZF-RELATED"/>
    <property type="match status" value="1"/>
</dbReference>
<evidence type="ECO:0000313" key="6">
    <source>
        <dbReference type="EMBL" id="KAF6517731.1"/>
    </source>
</evidence>
<gene>
    <name evidence="6" type="ORF">HZS61_003292</name>
</gene>
<evidence type="ECO:0000259" key="5">
    <source>
        <dbReference type="Pfam" id="PF22936"/>
    </source>
</evidence>
<feature type="region of interest" description="Disordered" evidence="4">
    <location>
        <begin position="18"/>
        <end position="105"/>
    </location>
</feature>
<evidence type="ECO:0000256" key="1">
    <source>
        <dbReference type="ARBA" id="ARBA00012513"/>
    </source>
</evidence>
<dbReference type="InterPro" id="IPR011009">
    <property type="entry name" value="Kinase-like_dom_sf"/>
</dbReference>
<dbReference type="Gene3D" id="1.10.510.10">
    <property type="entry name" value="Transferase(Phosphotransferase) domain 1"/>
    <property type="match status" value="1"/>
</dbReference>
<sequence length="1398" mass="158779">MDGSLSVEELTRLLREAEQRAKEERQRAEREQQRAEKEQQRAEKEQQRAEKEQQRAEKEQQRAEKEQQRAEKEQQRAEKEQQRAEEAERERQEERQRAEASEEQTRLTTLDEYIAACHTSVFSRFAIETDPKLTSRGSITNPRDKWCPKNLRPWPDFLDQQKLTFGTLYDTFPTESRVFENRNFLAGLGNRISQRPIADEKTLEYFLHNSVEDPVRAIIQQLKQVEEVSRAFQIGDGVVFENHPHALSDVAEEVVERETPSTPPRTPDHRRDLNQLRPDQICVYRSDNTESCRRTMVYVSEYKPPHKLTAPHLRLGLRAMDIHKEVVNRRTIPTSVDPDARFQYHAEKLTASAITQTYHYMIESGLEYGLLTTGEAIVFLKVDWDVPETLYYHLAEPGPEVLAHPNNLHVCTAVGQYLAFTLMALGSPGERRETRQEERLKAMENLKTWAEDFESTLRSIPENERSTSSDYSPGHEPTTYKDVDRSPALPRKRTRRTAACQTGEGSLRKGDRQEPSDDESAPRPPDTPTPTGRNTRQGTRRSQRLALRPRGGGGEQGRQYCTQNCLLGMVKGGFLDPKCPNVALHCKSCAPTRARHPVDHKEWLRLLWKQLQQSLDDGIRPLGEGGARGVLFQVTLLAHGYTFVSKGTVRAFIKDLEHEAAVYKRLKSIQGVHVPVFLGAVDLRSMNKTYYYDHRVYVVHMTFLSWGGCSIDKAQKTGDMNRSLEDEAIRSLRAMHREGVIHKDVRLANMLFNSETNGVMVIDFERALLLKPPRRPLAQLVPNKRAWKSETMNAKKVTALAAQTTFAASCRSTLRVVAPSPSHSPAALRCLDRPLQLLLPEQHQQPLAARLGPSGAPSSRRTGPKWLAALFAARKLHDRSLQSCTAQRTSSSLQPRLPPGTRPGFDNWSHWLRPLDETAGSKWYRAYLASIPKLESTAEWINWDREMKDHLTVSGYGDLFKRNKEKPTGAGAETIEKIDNWLSKQERACGAVLNRLGYNAREQVKNKETVTEMFSELEKRFKPKGSAVFQELDRRYNSLTLDQCSGVMNFAERLREAQSELLQLDETCKIGRPQFINKFLTGLGPEYEVFLTAFYQNHNLLPERGPNGEVTKPAVTFEIALSAAEQEEMNLQQREKDKIQQTALLARAHSNRKDRTIQTCDHCNKPGHTKAGCFGLHPDLLEEFRKKRTFRNERRETKLGKRKENSSPPQLDENYTAAVSFLNTAFISFQPQFGLAASEPSKLLERIHVLDSGASSHTFCHRQNFTSLEKFTGPAINGIAGSAIMPEGQGTYTLQTIRNNAKGMATFHKALYVPGAHCNLISVSVLEEDGATILIRNGRAVVTTHGKVILSATRKFGLYVVDEDDEQLHTAMAAYSVSDPKLQIWHSRLGHLGEQNLH</sequence>
<feature type="region of interest" description="Disordered" evidence="4">
    <location>
        <begin position="1191"/>
        <end position="1211"/>
    </location>
</feature>
<feature type="compositionally biased region" description="Basic and acidic residues" evidence="4">
    <location>
        <begin position="1191"/>
        <end position="1205"/>
    </location>
</feature>
<evidence type="ECO:0000256" key="3">
    <source>
        <dbReference type="ARBA" id="ARBA00048679"/>
    </source>
</evidence>
<organism evidence="6 7">
    <name type="scientific">Fusarium oxysporum f. sp. conglutinans</name>
    <dbReference type="NCBI Taxonomy" id="100902"/>
    <lineage>
        <taxon>Eukaryota</taxon>
        <taxon>Fungi</taxon>
        <taxon>Dikarya</taxon>
        <taxon>Ascomycota</taxon>
        <taxon>Pezizomycotina</taxon>
        <taxon>Sordariomycetes</taxon>
        <taxon>Hypocreomycetidae</taxon>
        <taxon>Hypocreales</taxon>
        <taxon>Nectriaceae</taxon>
        <taxon>Fusarium</taxon>
        <taxon>Fusarium oxysporum species complex</taxon>
    </lineage>
</organism>
<feature type="region of interest" description="Disordered" evidence="4">
    <location>
        <begin position="456"/>
        <end position="558"/>
    </location>
</feature>
<dbReference type="PANTHER" id="PTHR37171:SF1">
    <property type="entry name" value="SERINE_THREONINE-PROTEIN KINASE YRZF-RELATED"/>
    <property type="match status" value="1"/>
</dbReference>